<dbReference type="InterPro" id="IPR001619">
    <property type="entry name" value="Sec1-like"/>
</dbReference>
<evidence type="ECO:0000313" key="3">
    <source>
        <dbReference type="Proteomes" id="UP001165063"/>
    </source>
</evidence>
<reference evidence="2" key="1">
    <citation type="submission" date="2023-04" db="EMBL/GenBank/DDBJ databases">
        <title>Ambrosiozyma monospora NBRC 1965.</title>
        <authorList>
            <person name="Ichikawa N."/>
            <person name="Sato H."/>
            <person name="Tonouchi N."/>
        </authorList>
    </citation>
    <scope>NUCLEOTIDE SEQUENCE</scope>
    <source>
        <strain evidence="2">NBRC 1965</strain>
    </source>
</reference>
<dbReference type="InterPro" id="IPR036045">
    <property type="entry name" value="Sec1-like_sf"/>
</dbReference>
<proteinExistence type="inferred from homology"/>
<dbReference type="AlphaFoldDB" id="A0A9W7DEX5"/>
<dbReference type="Gene3D" id="1.25.40.60">
    <property type="match status" value="1"/>
</dbReference>
<dbReference type="OrthoDB" id="10266265at2759"/>
<organism evidence="2 3">
    <name type="scientific">Ambrosiozyma monospora</name>
    <name type="common">Yeast</name>
    <name type="synonym">Endomycopsis monosporus</name>
    <dbReference type="NCBI Taxonomy" id="43982"/>
    <lineage>
        <taxon>Eukaryota</taxon>
        <taxon>Fungi</taxon>
        <taxon>Dikarya</taxon>
        <taxon>Ascomycota</taxon>
        <taxon>Saccharomycotina</taxon>
        <taxon>Pichiomycetes</taxon>
        <taxon>Pichiales</taxon>
        <taxon>Pichiaceae</taxon>
        <taxon>Ambrosiozyma</taxon>
    </lineage>
</organism>
<name>A0A9W7DEX5_AMBMO</name>
<evidence type="ECO:0000256" key="1">
    <source>
        <dbReference type="ARBA" id="ARBA00009884"/>
    </source>
</evidence>
<dbReference type="InterPro" id="IPR043127">
    <property type="entry name" value="Sec-1-like_dom3a"/>
</dbReference>
<dbReference type="Proteomes" id="UP001165063">
    <property type="component" value="Unassembled WGS sequence"/>
</dbReference>
<dbReference type="Gene3D" id="3.90.830.10">
    <property type="entry name" value="Syntaxin Binding Protein 1, Chain A, domain 2"/>
    <property type="match status" value="1"/>
</dbReference>
<evidence type="ECO:0000313" key="2">
    <source>
        <dbReference type="EMBL" id="GMG21327.1"/>
    </source>
</evidence>
<dbReference type="InterPro" id="IPR027482">
    <property type="entry name" value="Sec1-like_dom2"/>
</dbReference>
<keyword evidence="3" id="KW-1185">Reference proteome</keyword>
<protein>
    <submittedName>
        <fullName evidence="2">Unnamed protein product</fullName>
    </submittedName>
</protein>
<accession>A0A9W7DEX5</accession>
<dbReference type="EMBL" id="BSXU01000630">
    <property type="protein sequence ID" value="GMG21327.1"/>
    <property type="molecule type" value="Genomic_DNA"/>
</dbReference>
<dbReference type="Gene3D" id="3.40.50.1910">
    <property type="match status" value="1"/>
</dbReference>
<gene>
    <name evidence="2" type="ORF">Amon01_000191300</name>
</gene>
<dbReference type="GO" id="GO:0016192">
    <property type="term" value="P:vesicle-mediated transport"/>
    <property type="evidence" value="ECO:0007669"/>
    <property type="project" value="InterPro"/>
</dbReference>
<sequence length="407" mass="46006">MCSKLASSVNYDINTNTQLFDQVTAKDVPPMLLILDRKNDPTTPLLFPWTYQSMIHEILGISNNTVDLSQAPNASDELATVILNETQDQFYKESMYKNFGELSESLKKFVETYKAKTKTNSNINTIQDMKYFLENYPEFKKISLNLSKHMMLSSEIDRHINDQRLWEIGEFEQGMASTSDSSSHSAHLTELTSLLFDKKKNARGEPLSPISQESKLKLLCIYALKYESFPGNQTKNLLKQLQQSQMIRYELLQFVNILLNYAGQSKRLTDDGSIFDKVTNSTSLINGLNFNNSADTNNVYMQHVPRLQQILMKLARNKLSPKNFPVLKQQAMNGGLENSDRVPPQEIVIFFVGGVTYEEARLVSLLNKANPGLKCVIGGTSIINSDKFVEILNDVGSNWGGSTINRI</sequence>
<dbReference type="SUPFAM" id="SSF56815">
    <property type="entry name" value="Sec1/munc18-like (SM) proteins"/>
    <property type="match status" value="1"/>
</dbReference>
<comment type="similarity">
    <text evidence="1">Belongs to the STXBP/unc-18/SEC1 family.</text>
</comment>
<comment type="caution">
    <text evidence="2">The sequence shown here is derived from an EMBL/GenBank/DDBJ whole genome shotgun (WGS) entry which is preliminary data.</text>
</comment>
<dbReference type="Pfam" id="PF00995">
    <property type="entry name" value="Sec1"/>
    <property type="match status" value="1"/>
</dbReference>
<dbReference type="PANTHER" id="PTHR11679">
    <property type="entry name" value="VESICLE PROTEIN SORTING-ASSOCIATED"/>
    <property type="match status" value="1"/>
</dbReference>